<dbReference type="EMBL" id="PJRP01000011">
    <property type="protein sequence ID" value="PLP98456.1"/>
    <property type="molecule type" value="Genomic_DNA"/>
</dbReference>
<dbReference type="PANTHER" id="PTHR30136:SF39">
    <property type="entry name" value="TRANSCRIPTIONAL REGULATORY PROTEIN"/>
    <property type="match status" value="1"/>
</dbReference>
<evidence type="ECO:0000259" key="6">
    <source>
        <dbReference type="PROSITE" id="PS51078"/>
    </source>
</evidence>
<dbReference type="InterPro" id="IPR029016">
    <property type="entry name" value="GAF-like_dom_sf"/>
</dbReference>
<gene>
    <name evidence="7" type="ORF">CYJ10_21425</name>
</gene>
<evidence type="ECO:0000313" key="7">
    <source>
        <dbReference type="EMBL" id="PLP98456.1"/>
    </source>
</evidence>
<dbReference type="RefSeq" id="WP_101683471.1">
    <property type="nucleotide sequence ID" value="NZ_PJRP01000011.1"/>
</dbReference>
<dbReference type="GO" id="GO:0045892">
    <property type="term" value="P:negative regulation of DNA-templated transcription"/>
    <property type="evidence" value="ECO:0007669"/>
    <property type="project" value="TreeGrafter"/>
</dbReference>
<dbReference type="InterPro" id="IPR036388">
    <property type="entry name" value="WH-like_DNA-bd_sf"/>
</dbReference>
<reference evidence="7 8" key="1">
    <citation type="submission" date="2017-12" db="EMBL/GenBank/DDBJ databases">
        <title>Genome sequence of the active heterotrophic nitrifier-denitrifier, Cupriavidus pauculus UM1.</title>
        <authorList>
            <person name="Putonti C."/>
            <person name="Castignetti D."/>
        </authorList>
    </citation>
    <scope>NUCLEOTIDE SEQUENCE [LARGE SCALE GENOMIC DNA]</scope>
    <source>
        <strain evidence="7 8">UM1</strain>
    </source>
</reference>
<feature type="region of interest" description="Disordered" evidence="4">
    <location>
        <begin position="1"/>
        <end position="29"/>
    </location>
</feature>
<dbReference type="PROSITE" id="PS51078">
    <property type="entry name" value="ICLR_ED"/>
    <property type="match status" value="1"/>
</dbReference>
<dbReference type="Pfam" id="PF01614">
    <property type="entry name" value="IclR_C"/>
    <property type="match status" value="1"/>
</dbReference>
<dbReference type="OrthoDB" id="9807558at2"/>
<dbReference type="Pfam" id="PF09339">
    <property type="entry name" value="HTH_IclR"/>
    <property type="match status" value="1"/>
</dbReference>
<evidence type="ECO:0000259" key="5">
    <source>
        <dbReference type="PROSITE" id="PS51077"/>
    </source>
</evidence>
<keyword evidence="3" id="KW-0804">Transcription</keyword>
<evidence type="ECO:0000256" key="3">
    <source>
        <dbReference type="ARBA" id="ARBA00023163"/>
    </source>
</evidence>
<dbReference type="InterPro" id="IPR005471">
    <property type="entry name" value="Tscrpt_reg_IclR_N"/>
</dbReference>
<feature type="domain" description="HTH iclR-type" evidence="5">
    <location>
        <begin position="29"/>
        <end position="92"/>
    </location>
</feature>
<keyword evidence="1" id="KW-0805">Transcription regulation</keyword>
<evidence type="ECO:0000256" key="4">
    <source>
        <dbReference type="SAM" id="MobiDB-lite"/>
    </source>
</evidence>
<dbReference type="Proteomes" id="UP000234341">
    <property type="component" value="Unassembled WGS sequence"/>
</dbReference>
<name>A0A2N5C8A3_9BURK</name>
<proteinExistence type="predicted"/>
<dbReference type="InterPro" id="IPR050707">
    <property type="entry name" value="HTH_MetabolicPath_Reg"/>
</dbReference>
<feature type="domain" description="IclR-ED" evidence="6">
    <location>
        <begin position="93"/>
        <end position="274"/>
    </location>
</feature>
<dbReference type="SMART" id="SM00346">
    <property type="entry name" value="HTH_ICLR"/>
    <property type="match status" value="1"/>
</dbReference>
<dbReference type="InterPro" id="IPR036390">
    <property type="entry name" value="WH_DNA-bd_sf"/>
</dbReference>
<evidence type="ECO:0000313" key="8">
    <source>
        <dbReference type="Proteomes" id="UP000234341"/>
    </source>
</evidence>
<dbReference type="GO" id="GO:0003677">
    <property type="term" value="F:DNA binding"/>
    <property type="evidence" value="ECO:0007669"/>
    <property type="project" value="UniProtKB-KW"/>
</dbReference>
<organism evidence="7 8">
    <name type="scientific">Cupriavidus pauculus</name>
    <dbReference type="NCBI Taxonomy" id="82633"/>
    <lineage>
        <taxon>Bacteria</taxon>
        <taxon>Pseudomonadati</taxon>
        <taxon>Pseudomonadota</taxon>
        <taxon>Betaproteobacteria</taxon>
        <taxon>Burkholderiales</taxon>
        <taxon>Burkholderiaceae</taxon>
        <taxon>Cupriavidus</taxon>
    </lineage>
</organism>
<dbReference type="Gene3D" id="1.10.10.10">
    <property type="entry name" value="Winged helix-like DNA-binding domain superfamily/Winged helix DNA-binding domain"/>
    <property type="match status" value="1"/>
</dbReference>
<evidence type="ECO:0000256" key="2">
    <source>
        <dbReference type="ARBA" id="ARBA00023125"/>
    </source>
</evidence>
<dbReference type="GO" id="GO:0003700">
    <property type="term" value="F:DNA-binding transcription factor activity"/>
    <property type="evidence" value="ECO:0007669"/>
    <property type="project" value="TreeGrafter"/>
</dbReference>
<dbReference type="PROSITE" id="PS51077">
    <property type="entry name" value="HTH_ICLR"/>
    <property type="match status" value="1"/>
</dbReference>
<feature type="compositionally biased region" description="Basic residues" evidence="4">
    <location>
        <begin position="1"/>
        <end position="10"/>
    </location>
</feature>
<dbReference type="SUPFAM" id="SSF55781">
    <property type="entry name" value="GAF domain-like"/>
    <property type="match status" value="1"/>
</dbReference>
<dbReference type="PANTHER" id="PTHR30136">
    <property type="entry name" value="HELIX-TURN-HELIX TRANSCRIPTIONAL REGULATOR, ICLR FAMILY"/>
    <property type="match status" value="1"/>
</dbReference>
<dbReference type="InterPro" id="IPR014757">
    <property type="entry name" value="Tscrpt_reg_IclR_C"/>
</dbReference>
<protein>
    <submittedName>
        <fullName evidence="7">IclR family transcriptional regulator</fullName>
    </submittedName>
</protein>
<dbReference type="Gene3D" id="3.30.450.40">
    <property type="match status" value="1"/>
</dbReference>
<comment type="caution">
    <text evidence="7">The sequence shown here is derived from an EMBL/GenBank/DDBJ whole genome shotgun (WGS) entry which is preliminary data.</text>
</comment>
<keyword evidence="2" id="KW-0238">DNA-binding</keyword>
<dbReference type="SUPFAM" id="SSF46785">
    <property type="entry name" value="Winged helix' DNA-binding domain"/>
    <property type="match status" value="1"/>
</dbReference>
<sequence>MDVAKTRRTGRPPAVDHDEKVPQRQTAGAQTLRRGLEILRLLAQHQEEGATLAELVVATGLERPTAYRLLCSLEEERFVERNAETKRYRLGIDAMQLGAAASEKAPIVDVVLPLMKKLARVSGDTVFLVVQQGDFTVCLHREEGSFPVRVFTTVPGQRRLMGIGAGGLALMSAMSDAAIRDIHKRRSALYAQADMPITRLMAAVTRSRRKHYAEIVDTITEGVSGVGCAFALPFGASAAISFGAISSRMTASRRDELGAMMAHELSQFTMMGEKG</sequence>
<accession>A0A2N5C8A3</accession>
<evidence type="ECO:0000256" key="1">
    <source>
        <dbReference type="ARBA" id="ARBA00023015"/>
    </source>
</evidence>
<dbReference type="AlphaFoldDB" id="A0A2N5C8A3"/>